<name>A0A1Q8HYK3_9ACTO</name>
<comment type="caution">
    <text evidence="1">The sequence shown here is derived from an EMBL/GenBank/DDBJ whole genome shotgun (WGS) entry which is preliminary data.</text>
</comment>
<accession>A0A1Q8HYK3</accession>
<dbReference type="AlphaFoldDB" id="A0A1Q8HYK3"/>
<organism evidence="1 3">
    <name type="scientific">Actinomyces oris</name>
    <dbReference type="NCBI Taxonomy" id="544580"/>
    <lineage>
        <taxon>Bacteria</taxon>
        <taxon>Bacillati</taxon>
        <taxon>Actinomycetota</taxon>
        <taxon>Actinomycetes</taxon>
        <taxon>Actinomycetales</taxon>
        <taxon>Actinomycetaceae</taxon>
        <taxon>Actinomyces</taxon>
    </lineage>
</organism>
<reference evidence="3 4" key="1">
    <citation type="submission" date="2016-12" db="EMBL/GenBank/DDBJ databases">
        <title>Genomic comparison of strains in the 'Actinomyces naeslundii' group.</title>
        <authorList>
            <person name="Mughal S.R."/>
            <person name="Do T."/>
            <person name="Gilbert S.C."/>
            <person name="Witherden E.A."/>
            <person name="Didelot X."/>
            <person name="Beighton D."/>
        </authorList>
    </citation>
    <scope>NUCLEOTIDE SEQUENCE [LARGE SCALE GENOMIC DNA]</scope>
    <source>
        <strain evidence="2 4">S24V</strain>
        <strain evidence="1 3">S64C</strain>
    </source>
</reference>
<dbReference type="Proteomes" id="UP000185736">
    <property type="component" value="Unassembled WGS sequence"/>
</dbReference>
<dbReference type="EMBL" id="MSGO01000051">
    <property type="protein sequence ID" value="OLL13934.1"/>
    <property type="molecule type" value="Genomic_DNA"/>
</dbReference>
<sequence length="73" mass="8452">MRTLFRSQGRCMEQGYREGLSRALFDHVTTGRGLALCPHDMNTLYFKAEREDDLRRVGCSKEQRLVPRSSPGY</sequence>
<evidence type="ECO:0000313" key="3">
    <source>
        <dbReference type="Proteomes" id="UP000185736"/>
    </source>
</evidence>
<evidence type="ECO:0000313" key="1">
    <source>
        <dbReference type="EMBL" id="OLL13934.1"/>
    </source>
</evidence>
<proteinExistence type="predicted"/>
<evidence type="ECO:0000313" key="4">
    <source>
        <dbReference type="Proteomes" id="UP000186855"/>
    </source>
</evidence>
<protein>
    <submittedName>
        <fullName evidence="1">Uncharacterized protein</fullName>
    </submittedName>
</protein>
<dbReference type="Proteomes" id="UP000186855">
    <property type="component" value="Unassembled WGS sequence"/>
</dbReference>
<evidence type="ECO:0000313" key="2">
    <source>
        <dbReference type="EMBL" id="OLO46861.1"/>
    </source>
</evidence>
<dbReference type="EMBL" id="MSKI01000183">
    <property type="protein sequence ID" value="OLO46861.1"/>
    <property type="molecule type" value="Genomic_DNA"/>
</dbReference>
<gene>
    <name evidence="2" type="ORF">BKH30_12280</name>
    <name evidence="1" type="ORF">BKH32_11140</name>
</gene>